<gene>
    <name evidence="3" type="ORF">SAMN05216377_101247</name>
</gene>
<protein>
    <recommendedName>
        <fullName evidence="2">Enoyl reductase (ER) domain-containing protein</fullName>
    </recommendedName>
</protein>
<dbReference type="Gene3D" id="3.40.50.720">
    <property type="entry name" value="NAD(P)-binding Rossmann-like Domain"/>
    <property type="match status" value="1"/>
</dbReference>
<reference evidence="3 4" key="1">
    <citation type="submission" date="2016-10" db="EMBL/GenBank/DDBJ databases">
        <authorList>
            <person name="de Groot N.N."/>
        </authorList>
    </citation>
    <scope>NUCLEOTIDE SEQUENCE [LARGE SCALE GENOMIC DNA]</scope>
    <source>
        <strain evidence="3 4">CGMCC 4.3143</strain>
    </source>
</reference>
<sequence length="335" mass="34785">MNSREVQLVRRPTGAVDETLFGVVEVDVPAPREGELLVRSVALSADPSMIPRLSVDTYAPAFGLGRAVESRAVGQVVESRADGTAAGDWVVHGGGWRELAVVDAATVRRIHPSADIGPEAWLHALGASGLTAAVGIDVVARVRPGDVVWVSAAAGSVGLVAAQLAQARGARVIGSAGGAEKTAYLSRQVGLDAVLDHRAGPIADQLAAAAPEGIDVYFDNVGGDHLEAALDRLTIGGRIAACGMISGYGRRQTGPANIANVIVRRLRLEGFLVTDHLDRAAAVEAELRELMAGGRLRVPVTTFDGIEQAPAALLSLLRGGNLGKTIVRPRHRSTG</sequence>
<evidence type="ECO:0000256" key="1">
    <source>
        <dbReference type="ARBA" id="ARBA00023002"/>
    </source>
</evidence>
<dbReference type="PANTHER" id="PTHR43205">
    <property type="entry name" value="PROSTAGLANDIN REDUCTASE"/>
    <property type="match status" value="1"/>
</dbReference>
<keyword evidence="1" id="KW-0560">Oxidoreductase</keyword>
<dbReference type="RefSeq" id="WP_218129675.1">
    <property type="nucleotide sequence ID" value="NZ_FNBE01000001.1"/>
</dbReference>
<dbReference type="CDD" id="cd05288">
    <property type="entry name" value="PGDH"/>
    <property type="match status" value="1"/>
</dbReference>
<evidence type="ECO:0000313" key="4">
    <source>
        <dbReference type="Proteomes" id="UP000198967"/>
    </source>
</evidence>
<dbReference type="Proteomes" id="UP000198967">
    <property type="component" value="Unassembled WGS sequence"/>
</dbReference>
<dbReference type="PANTHER" id="PTHR43205:SF7">
    <property type="entry name" value="PROSTAGLANDIN REDUCTASE 1"/>
    <property type="match status" value="1"/>
</dbReference>
<organism evidence="3 4">
    <name type="scientific">Pseudonocardia oroxyli</name>
    <dbReference type="NCBI Taxonomy" id="366584"/>
    <lineage>
        <taxon>Bacteria</taxon>
        <taxon>Bacillati</taxon>
        <taxon>Actinomycetota</taxon>
        <taxon>Actinomycetes</taxon>
        <taxon>Pseudonocardiales</taxon>
        <taxon>Pseudonocardiaceae</taxon>
        <taxon>Pseudonocardia</taxon>
    </lineage>
</organism>
<evidence type="ECO:0000259" key="2">
    <source>
        <dbReference type="SMART" id="SM00829"/>
    </source>
</evidence>
<dbReference type="SUPFAM" id="SSF50129">
    <property type="entry name" value="GroES-like"/>
    <property type="match status" value="1"/>
</dbReference>
<dbReference type="InterPro" id="IPR036291">
    <property type="entry name" value="NAD(P)-bd_dom_sf"/>
</dbReference>
<dbReference type="AlphaFoldDB" id="A0A1G7E518"/>
<feature type="domain" description="Enoyl reductase (ER)" evidence="2">
    <location>
        <begin position="14"/>
        <end position="327"/>
    </location>
</feature>
<dbReference type="Gene3D" id="3.90.180.10">
    <property type="entry name" value="Medium-chain alcohol dehydrogenases, catalytic domain"/>
    <property type="match status" value="1"/>
</dbReference>
<name>A0A1G7E518_PSEOR</name>
<keyword evidence="4" id="KW-1185">Reference proteome</keyword>
<dbReference type="FunFam" id="3.40.50.720:FF:000121">
    <property type="entry name" value="Prostaglandin reductase 2"/>
    <property type="match status" value="1"/>
</dbReference>
<evidence type="ECO:0000313" key="3">
    <source>
        <dbReference type="EMBL" id="SDE58465.1"/>
    </source>
</evidence>
<dbReference type="InterPro" id="IPR011032">
    <property type="entry name" value="GroES-like_sf"/>
</dbReference>
<dbReference type="SMART" id="SM00829">
    <property type="entry name" value="PKS_ER"/>
    <property type="match status" value="1"/>
</dbReference>
<dbReference type="GO" id="GO:0016628">
    <property type="term" value="F:oxidoreductase activity, acting on the CH-CH group of donors, NAD or NADP as acceptor"/>
    <property type="evidence" value="ECO:0007669"/>
    <property type="project" value="InterPro"/>
</dbReference>
<dbReference type="InterPro" id="IPR013149">
    <property type="entry name" value="ADH-like_C"/>
</dbReference>
<dbReference type="EMBL" id="FNBE01000001">
    <property type="protein sequence ID" value="SDE58465.1"/>
    <property type="molecule type" value="Genomic_DNA"/>
</dbReference>
<dbReference type="InterPro" id="IPR020843">
    <property type="entry name" value="ER"/>
</dbReference>
<dbReference type="Pfam" id="PF16884">
    <property type="entry name" value="ADH_N_2"/>
    <property type="match status" value="1"/>
</dbReference>
<dbReference type="InterPro" id="IPR041694">
    <property type="entry name" value="ADH_N_2"/>
</dbReference>
<proteinExistence type="predicted"/>
<accession>A0A1G7E518</accession>
<dbReference type="STRING" id="366584.SAMN05216377_101247"/>
<dbReference type="SUPFAM" id="SSF51735">
    <property type="entry name" value="NAD(P)-binding Rossmann-fold domains"/>
    <property type="match status" value="1"/>
</dbReference>
<dbReference type="Pfam" id="PF00107">
    <property type="entry name" value="ADH_zinc_N"/>
    <property type="match status" value="1"/>
</dbReference>
<dbReference type="InterPro" id="IPR045010">
    <property type="entry name" value="MDR_fam"/>
</dbReference>